<reference evidence="1 2" key="1">
    <citation type="submission" date="2023-05" db="EMBL/GenBank/DDBJ databases">
        <title>B98-5 Cell Line De Novo Hybrid Assembly: An Optical Mapping Approach.</title>
        <authorList>
            <person name="Kananen K."/>
            <person name="Auerbach J.A."/>
            <person name="Kautto E."/>
            <person name="Blachly J.S."/>
        </authorList>
    </citation>
    <scope>NUCLEOTIDE SEQUENCE [LARGE SCALE GENOMIC DNA]</scope>
    <source>
        <strain evidence="1">B95-8</strain>
        <tissue evidence="1">Cell line</tissue>
    </source>
</reference>
<dbReference type="Proteomes" id="UP001266305">
    <property type="component" value="Unassembled WGS sequence"/>
</dbReference>
<comment type="caution">
    <text evidence="1">The sequence shown here is derived from an EMBL/GenBank/DDBJ whole genome shotgun (WGS) entry which is preliminary data.</text>
</comment>
<evidence type="ECO:0000313" key="1">
    <source>
        <dbReference type="EMBL" id="KAK2094212.1"/>
    </source>
</evidence>
<gene>
    <name evidence="1" type="ORF">P7K49_027950</name>
</gene>
<sequence length="219" mass="24326">MTILANIPNSGRRVFEAKWDMGGGSTERPRDIRQAPAAYSRQEDGILEKIGKLQNTIWCQMQRWPTPQPCSRRLATLPSVVDTDLQCSRTSNHGLNPHFLITSSSPSSSDSSRHPAACPCRPQCTPPVPTDCAPNVLHSKRITRGLAAILSSRCNEVTFVKLHLWHLLHTQQVAALQAESTPGECGDLWVLIIDETDISACDTTVEKISKGERYHRCHH</sequence>
<proteinExistence type="predicted"/>
<name>A0ABQ9UAX4_SAGOE</name>
<keyword evidence="2" id="KW-1185">Reference proteome</keyword>
<dbReference type="EMBL" id="JASSZA010000014">
    <property type="protein sequence ID" value="KAK2094212.1"/>
    <property type="molecule type" value="Genomic_DNA"/>
</dbReference>
<accession>A0ABQ9UAX4</accession>
<evidence type="ECO:0000313" key="2">
    <source>
        <dbReference type="Proteomes" id="UP001266305"/>
    </source>
</evidence>
<organism evidence="1 2">
    <name type="scientific">Saguinus oedipus</name>
    <name type="common">Cotton-top tamarin</name>
    <name type="synonym">Oedipomidas oedipus</name>
    <dbReference type="NCBI Taxonomy" id="9490"/>
    <lineage>
        <taxon>Eukaryota</taxon>
        <taxon>Metazoa</taxon>
        <taxon>Chordata</taxon>
        <taxon>Craniata</taxon>
        <taxon>Vertebrata</taxon>
        <taxon>Euteleostomi</taxon>
        <taxon>Mammalia</taxon>
        <taxon>Eutheria</taxon>
        <taxon>Euarchontoglires</taxon>
        <taxon>Primates</taxon>
        <taxon>Haplorrhini</taxon>
        <taxon>Platyrrhini</taxon>
        <taxon>Cebidae</taxon>
        <taxon>Callitrichinae</taxon>
        <taxon>Saguinus</taxon>
    </lineage>
</organism>
<protein>
    <submittedName>
        <fullName evidence="1">Uncharacterized protein</fullName>
    </submittedName>
</protein>